<dbReference type="Pfam" id="PF07690">
    <property type="entry name" value="MFS_1"/>
    <property type="match status" value="1"/>
</dbReference>
<dbReference type="InterPro" id="IPR004638">
    <property type="entry name" value="EmrB-like"/>
</dbReference>
<evidence type="ECO:0000256" key="4">
    <source>
        <dbReference type="ARBA" id="ARBA00022475"/>
    </source>
</evidence>
<feature type="transmembrane region" description="Helical" evidence="8">
    <location>
        <begin position="241"/>
        <end position="259"/>
    </location>
</feature>
<comment type="caution">
    <text evidence="10">The sequence shown here is derived from an EMBL/GenBank/DDBJ whole genome shotgun (WGS) entry which is preliminary data.</text>
</comment>
<evidence type="ECO:0000256" key="8">
    <source>
        <dbReference type="SAM" id="Phobius"/>
    </source>
</evidence>
<dbReference type="InterPro" id="IPR005829">
    <property type="entry name" value="Sugar_transporter_CS"/>
</dbReference>
<keyword evidence="3" id="KW-0813">Transport</keyword>
<feature type="domain" description="Major facilitator superfamily (MFS) profile" evidence="9">
    <location>
        <begin position="23"/>
        <end position="473"/>
    </location>
</feature>
<dbReference type="AlphaFoldDB" id="A0A318Q8E8"/>
<feature type="transmembrane region" description="Helical" evidence="8">
    <location>
        <begin position="89"/>
        <end position="115"/>
    </location>
</feature>
<feature type="transmembrane region" description="Helical" evidence="8">
    <location>
        <begin position="180"/>
        <end position="199"/>
    </location>
</feature>
<evidence type="ECO:0000259" key="9">
    <source>
        <dbReference type="PROSITE" id="PS50850"/>
    </source>
</evidence>
<reference evidence="10 11" key="1">
    <citation type="submission" date="2017-07" db="EMBL/GenBank/DDBJ databases">
        <title>A draft genome sequence of Komagataeibacter sp. T5K1.</title>
        <authorList>
            <person name="Skraban J."/>
            <person name="Cleenwerck I."/>
            <person name="Vandamme P."/>
            <person name="Trcek J."/>
        </authorList>
    </citation>
    <scope>NUCLEOTIDE SEQUENCE [LARGE SCALE GENOMIC DNA]</scope>
    <source>
        <strain evidence="10 11">T5K1</strain>
    </source>
</reference>
<dbReference type="InterPro" id="IPR011701">
    <property type="entry name" value="MFS"/>
</dbReference>
<protein>
    <submittedName>
        <fullName evidence="10">MFS transporter</fullName>
    </submittedName>
</protein>
<feature type="transmembrane region" description="Helical" evidence="8">
    <location>
        <begin position="121"/>
        <end position="139"/>
    </location>
</feature>
<feature type="transmembrane region" description="Helical" evidence="8">
    <location>
        <begin position="448"/>
        <end position="467"/>
    </location>
</feature>
<feature type="transmembrane region" description="Helical" evidence="8">
    <location>
        <begin position="414"/>
        <end position="436"/>
    </location>
</feature>
<evidence type="ECO:0000256" key="1">
    <source>
        <dbReference type="ARBA" id="ARBA00004651"/>
    </source>
</evidence>
<evidence type="ECO:0000256" key="2">
    <source>
        <dbReference type="ARBA" id="ARBA00008537"/>
    </source>
</evidence>
<feature type="transmembrane region" description="Helical" evidence="8">
    <location>
        <begin position="342"/>
        <end position="361"/>
    </location>
</feature>
<evidence type="ECO:0000256" key="3">
    <source>
        <dbReference type="ARBA" id="ARBA00022448"/>
    </source>
</evidence>
<keyword evidence="5 8" id="KW-0812">Transmembrane</keyword>
<dbReference type="Gene3D" id="1.20.1720.10">
    <property type="entry name" value="Multidrug resistance protein D"/>
    <property type="match status" value="1"/>
</dbReference>
<proteinExistence type="inferred from homology"/>
<organism evidence="10 11">
    <name type="scientific">Novacetimonas pomaceti</name>
    <dbReference type="NCBI Taxonomy" id="2021998"/>
    <lineage>
        <taxon>Bacteria</taxon>
        <taxon>Pseudomonadati</taxon>
        <taxon>Pseudomonadota</taxon>
        <taxon>Alphaproteobacteria</taxon>
        <taxon>Acetobacterales</taxon>
        <taxon>Acetobacteraceae</taxon>
        <taxon>Novacetimonas</taxon>
    </lineage>
</organism>
<evidence type="ECO:0000313" key="11">
    <source>
        <dbReference type="Proteomes" id="UP000247609"/>
    </source>
</evidence>
<sequence>MTPTNPPTHAGASRPAAIHPTIVLVTCCLSLLLVMMDVTIVNVALPSIRIALHGSFSTLQWVVDGYTLMVASLLVLMGAIADRVGRRRVFVAGIAVFCGGSMLCALSGSIPFLVFARMLQGIGGAMLNPVALSIIANVFTDPRARAQAIGIWGGTSGVALALGPVVGGILVHWVNWQAVFWVNVPIGIIGIFLSLRFIPESHGPRTRAFDGPGQLLVMVTLAMLTAALIEARDLGWSNPVIVGFLSLGVLAMIGFVIVEQRSPAPLVDLRFFHALPFSGAIVTAILAFAVFSAFLFLNTLYLQGSRGMSALHAGLCTLPFAVCSSVCSPLSGRLVGHVGARLPLLVSAVGFGVSALLLTGLSDATPLWVLLVAYGLCGCGFGMCNAPITNAAVSGMPRTQAGVAAALASTSRQIGVLLGIALSGTMTGAPTGQIGAVQWAAFARATHAVWWAMLVAAILIGVIGIVVTSARARASTKAVAAVLAGVEAGDMAARGMGGGASRRA</sequence>
<evidence type="ECO:0000256" key="6">
    <source>
        <dbReference type="ARBA" id="ARBA00022989"/>
    </source>
</evidence>
<keyword evidence="6 8" id="KW-1133">Transmembrane helix</keyword>
<dbReference type="PROSITE" id="PS50850">
    <property type="entry name" value="MFS"/>
    <property type="match status" value="1"/>
</dbReference>
<feature type="transmembrane region" description="Helical" evidence="8">
    <location>
        <begin position="21"/>
        <end position="45"/>
    </location>
</feature>
<dbReference type="PANTHER" id="PTHR42718:SF9">
    <property type="entry name" value="MAJOR FACILITATOR SUPERFAMILY MULTIDRUG TRANSPORTER MFSC"/>
    <property type="match status" value="1"/>
</dbReference>
<evidence type="ECO:0000256" key="7">
    <source>
        <dbReference type="ARBA" id="ARBA00023136"/>
    </source>
</evidence>
<dbReference type="PANTHER" id="PTHR42718">
    <property type="entry name" value="MAJOR FACILITATOR SUPERFAMILY MULTIDRUG TRANSPORTER MFSC"/>
    <property type="match status" value="1"/>
</dbReference>
<keyword evidence="4" id="KW-1003">Cell membrane</keyword>
<dbReference type="CDD" id="cd17321">
    <property type="entry name" value="MFS_MMR_MDR_like"/>
    <property type="match status" value="1"/>
</dbReference>
<comment type="similarity">
    <text evidence="2">Belongs to the major facilitator superfamily. EmrB family.</text>
</comment>
<feature type="transmembrane region" description="Helical" evidence="8">
    <location>
        <begin position="211"/>
        <end position="229"/>
    </location>
</feature>
<name>A0A318Q8E8_9PROT</name>
<dbReference type="PRINTS" id="PR01036">
    <property type="entry name" value="TCRTETB"/>
</dbReference>
<keyword evidence="7 8" id="KW-0472">Membrane</keyword>
<dbReference type="GO" id="GO:0022857">
    <property type="term" value="F:transmembrane transporter activity"/>
    <property type="evidence" value="ECO:0007669"/>
    <property type="project" value="InterPro"/>
</dbReference>
<evidence type="ECO:0000256" key="5">
    <source>
        <dbReference type="ARBA" id="ARBA00022692"/>
    </source>
</evidence>
<evidence type="ECO:0000313" key="10">
    <source>
        <dbReference type="EMBL" id="PYD75135.1"/>
    </source>
</evidence>
<feature type="transmembrane region" description="Helical" evidence="8">
    <location>
        <begin position="151"/>
        <end position="174"/>
    </location>
</feature>
<dbReference type="InterPro" id="IPR036259">
    <property type="entry name" value="MFS_trans_sf"/>
</dbReference>
<dbReference type="NCBIfam" id="TIGR00711">
    <property type="entry name" value="efflux_EmrB"/>
    <property type="match status" value="1"/>
</dbReference>
<dbReference type="Gene3D" id="1.20.1250.20">
    <property type="entry name" value="MFS general substrate transporter like domains"/>
    <property type="match status" value="1"/>
</dbReference>
<dbReference type="SUPFAM" id="SSF103473">
    <property type="entry name" value="MFS general substrate transporter"/>
    <property type="match status" value="1"/>
</dbReference>
<gene>
    <name evidence="10" type="ORF">CFR71_11040</name>
</gene>
<dbReference type="GO" id="GO:0005886">
    <property type="term" value="C:plasma membrane"/>
    <property type="evidence" value="ECO:0007669"/>
    <property type="project" value="UniProtKB-SubCell"/>
</dbReference>
<feature type="transmembrane region" description="Helical" evidence="8">
    <location>
        <begin position="271"/>
        <end position="297"/>
    </location>
</feature>
<comment type="subcellular location">
    <subcellularLocation>
        <location evidence="1">Cell membrane</location>
        <topology evidence="1">Multi-pass membrane protein</topology>
    </subcellularLocation>
</comment>
<dbReference type="InterPro" id="IPR020846">
    <property type="entry name" value="MFS_dom"/>
</dbReference>
<feature type="transmembrane region" description="Helical" evidence="8">
    <location>
        <begin position="309"/>
        <end position="330"/>
    </location>
</feature>
<dbReference type="PROSITE" id="PS00216">
    <property type="entry name" value="SUGAR_TRANSPORT_1"/>
    <property type="match status" value="1"/>
</dbReference>
<accession>A0A318Q8E8</accession>
<dbReference type="EMBL" id="NOXG01000014">
    <property type="protein sequence ID" value="PYD75135.1"/>
    <property type="molecule type" value="Genomic_DNA"/>
</dbReference>
<feature type="transmembrane region" description="Helical" evidence="8">
    <location>
        <begin position="367"/>
        <end position="393"/>
    </location>
</feature>
<dbReference type="Proteomes" id="UP000247609">
    <property type="component" value="Unassembled WGS sequence"/>
</dbReference>
<feature type="transmembrane region" description="Helical" evidence="8">
    <location>
        <begin position="65"/>
        <end position="82"/>
    </location>
</feature>
<dbReference type="RefSeq" id="WP_110531079.1">
    <property type="nucleotide sequence ID" value="NZ_NOXG01000014.1"/>
</dbReference>